<reference evidence="1 2" key="1">
    <citation type="journal article" date="2016" name="Environ. Microbiol.">
        <title>Genomic resolution of a cold subsurface aquifer community provides metabolic insights for novel microbes adapted to high CO concentrations.</title>
        <authorList>
            <person name="Probst A.J."/>
            <person name="Castelle C.J."/>
            <person name="Singh A."/>
            <person name="Brown C.T."/>
            <person name="Anantharaman K."/>
            <person name="Sharon I."/>
            <person name="Hug L.A."/>
            <person name="Burstein D."/>
            <person name="Emerson J.B."/>
            <person name="Thomas B.C."/>
            <person name="Banfield J.F."/>
        </authorList>
    </citation>
    <scope>NUCLEOTIDE SEQUENCE [LARGE SCALE GENOMIC DNA]</scope>
    <source>
        <strain evidence="1">CG2_30_33_16</strain>
    </source>
</reference>
<accession>A0A1J5HNJ5</accession>
<gene>
    <name evidence="1" type="ORF">AUK04_03495</name>
</gene>
<name>A0A1J5HNJ5_9BACT</name>
<organism evidence="1 2">
    <name type="scientific">Candidatus Roizmanbacteria bacterium CG2_30_33_16</name>
    <dbReference type="NCBI Taxonomy" id="1805340"/>
    <lineage>
        <taxon>Bacteria</taxon>
        <taxon>Candidatus Roizmaniibacteriota</taxon>
    </lineage>
</organism>
<evidence type="ECO:0000313" key="1">
    <source>
        <dbReference type="EMBL" id="OIP83370.1"/>
    </source>
</evidence>
<dbReference type="AlphaFoldDB" id="A0A1J5HNJ5"/>
<comment type="caution">
    <text evidence="1">The sequence shown here is derived from an EMBL/GenBank/DDBJ whole genome shotgun (WGS) entry which is preliminary data.</text>
</comment>
<dbReference type="Proteomes" id="UP000183758">
    <property type="component" value="Unassembled WGS sequence"/>
</dbReference>
<sequence>MKKLSKTNFQKVVNYIKRNGRELDQRLFSSYFENGTKEDVLKELKKYQNNDGGFGHGIEPDFRSPSSSPIATTMAIEYLEKIRVLEDDWEKAKGSSVNKLIYHLRTRPFPPALPSAKPMAGRCTVFPIK</sequence>
<proteinExistence type="predicted"/>
<dbReference type="EMBL" id="MNZM01000088">
    <property type="protein sequence ID" value="OIP83370.1"/>
    <property type="molecule type" value="Genomic_DNA"/>
</dbReference>
<evidence type="ECO:0000313" key="2">
    <source>
        <dbReference type="Proteomes" id="UP000183758"/>
    </source>
</evidence>
<protein>
    <submittedName>
        <fullName evidence="1">Uncharacterized protein</fullName>
    </submittedName>
</protein>